<dbReference type="RefSeq" id="WP_020090247.1">
    <property type="nucleotide sequence ID" value="NZ_AZCZ01000042.1"/>
</dbReference>
<dbReference type="InterPro" id="IPR001387">
    <property type="entry name" value="Cro/C1-type_HTH"/>
</dbReference>
<dbReference type="InterPro" id="IPR010982">
    <property type="entry name" value="Lambda_DNA-bd_dom_sf"/>
</dbReference>
<dbReference type="PROSITE" id="PS50943">
    <property type="entry name" value="HTH_CROC1"/>
    <property type="match status" value="1"/>
</dbReference>
<evidence type="ECO:0000259" key="1">
    <source>
        <dbReference type="PROSITE" id="PS50943"/>
    </source>
</evidence>
<accession>A0A0R1GW23</accession>
<dbReference type="eggNOG" id="COG2944">
    <property type="taxonomic scope" value="Bacteria"/>
</dbReference>
<dbReference type="Gene3D" id="1.10.260.40">
    <property type="entry name" value="lambda repressor-like DNA-binding domains"/>
    <property type="match status" value="1"/>
</dbReference>
<keyword evidence="3" id="KW-1185">Reference proteome</keyword>
<feature type="domain" description="HTH cro/C1-type" evidence="1">
    <location>
        <begin position="86"/>
        <end position="115"/>
    </location>
</feature>
<dbReference type="Proteomes" id="UP000051176">
    <property type="component" value="Unassembled WGS sequence"/>
</dbReference>
<sequence>MVKVVARVSHPDITGAPVDFKVIEVEEHLKIFSEPIANTHRYWVPATADVDDEEEYLEPVDDPDYNFRTDFAIYRRKYNFLQPEEIRAARQEMGLSQSEAAVVLGLDESLLADIEANMALQPYDQELKLRWLLSPVTLSSLVRNHRVIMQERCRQAEVDAEGLLEKLVHYEQTADI</sequence>
<evidence type="ECO:0000313" key="2">
    <source>
        <dbReference type="EMBL" id="KRK34903.1"/>
    </source>
</evidence>
<comment type="caution">
    <text evidence="2">The sequence shown here is derived from an EMBL/GenBank/DDBJ whole genome shotgun (WGS) entry which is preliminary data.</text>
</comment>
<dbReference type="EMBL" id="AZCZ01000042">
    <property type="protein sequence ID" value="KRK34903.1"/>
    <property type="molecule type" value="Genomic_DNA"/>
</dbReference>
<dbReference type="PATRIC" id="fig|1267003.4.peg.1752"/>
<dbReference type="STRING" id="357278.IV61_GL001745"/>
<organism evidence="2 3">
    <name type="scientific">Levilactobacillus parabrevis ATCC 53295</name>
    <dbReference type="NCBI Taxonomy" id="1267003"/>
    <lineage>
        <taxon>Bacteria</taxon>
        <taxon>Bacillati</taxon>
        <taxon>Bacillota</taxon>
        <taxon>Bacilli</taxon>
        <taxon>Lactobacillales</taxon>
        <taxon>Lactobacillaceae</taxon>
        <taxon>Levilactobacillus</taxon>
    </lineage>
</organism>
<proteinExistence type="predicted"/>
<dbReference type="OrthoDB" id="2297049at2"/>
<protein>
    <recommendedName>
        <fullName evidence="1">HTH cro/C1-type domain-containing protein</fullName>
    </recommendedName>
</protein>
<reference evidence="2 3" key="1">
    <citation type="journal article" date="2015" name="Genome Announc.">
        <title>Expanding the biotechnology potential of lactobacilli through comparative genomics of 213 strains and associated genera.</title>
        <authorList>
            <person name="Sun Z."/>
            <person name="Harris H.M."/>
            <person name="McCann A."/>
            <person name="Guo C."/>
            <person name="Argimon S."/>
            <person name="Zhang W."/>
            <person name="Yang X."/>
            <person name="Jeffery I.B."/>
            <person name="Cooney J.C."/>
            <person name="Kagawa T.F."/>
            <person name="Liu W."/>
            <person name="Song Y."/>
            <person name="Salvetti E."/>
            <person name="Wrobel A."/>
            <person name="Rasinkangas P."/>
            <person name="Parkhill J."/>
            <person name="Rea M.C."/>
            <person name="O'Sullivan O."/>
            <person name="Ritari J."/>
            <person name="Douillard F.P."/>
            <person name="Paul Ross R."/>
            <person name="Yang R."/>
            <person name="Briner A.E."/>
            <person name="Felis G.E."/>
            <person name="de Vos W.M."/>
            <person name="Barrangou R."/>
            <person name="Klaenhammer T.R."/>
            <person name="Caufield P.W."/>
            <person name="Cui Y."/>
            <person name="Zhang H."/>
            <person name="O'Toole P.W."/>
        </authorList>
    </citation>
    <scope>NUCLEOTIDE SEQUENCE [LARGE SCALE GENOMIC DNA]</scope>
    <source>
        <strain evidence="2 3">ATCC 53295</strain>
    </source>
</reference>
<evidence type="ECO:0000313" key="3">
    <source>
        <dbReference type="Proteomes" id="UP000051176"/>
    </source>
</evidence>
<dbReference type="CDD" id="cd00093">
    <property type="entry name" value="HTH_XRE"/>
    <property type="match status" value="1"/>
</dbReference>
<dbReference type="Pfam" id="PF01381">
    <property type="entry name" value="HTH_3"/>
    <property type="match status" value="1"/>
</dbReference>
<gene>
    <name evidence="2" type="ORF">FD07_GL001662</name>
</gene>
<dbReference type="GO" id="GO:0003677">
    <property type="term" value="F:DNA binding"/>
    <property type="evidence" value="ECO:0007669"/>
    <property type="project" value="InterPro"/>
</dbReference>
<dbReference type="AlphaFoldDB" id="A0A0R1GW23"/>
<name>A0A0R1GW23_9LACO</name>
<dbReference type="SUPFAM" id="SSF47413">
    <property type="entry name" value="lambda repressor-like DNA-binding domains"/>
    <property type="match status" value="1"/>
</dbReference>